<dbReference type="InterPro" id="IPR050646">
    <property type="entry name" value="Cas1"/>
</dbReference>
<evidence type="ECO:0000256" key="12">
    <source>
        <dbReference type="ARBA" id="ARBA00033996"/>
    </source>
</evidence>
<evidence type="ECO:0000256" key="15">
    <source>
        <dbReference type="SAM" id="MobiDB-lite"/>
    </source>
</evidence>
<evidence type="ECO:0000256" key="6">
    <source>
        <dbReference type="ARBA" id="ARBA00022842"/>
    </source>
</evidence>
<dbReference type="NCBIfam" id="TIGR00287">
    <property type="entry name" value="cas1"/>
    <property type="match status" value="1"/>
</dbReference>
<dbReference type="Gene3D" id="3.100.10.20">
    <property type="entry name" value="CRISPR-associated endonuclease Cas1, N-terminal domain"/>
    <property type="match status" value="1"/>
</dbReference>
<comment type="catalytic activity">
    <reaction evidence="12">
        <text>exonucleolytic cleavage in the 5'- to 3'-direction to yield nucleoside 3'-phosphates.</text>
        <dbReference type="EC" id="3.1.12.1"/>
    </reaction>
</comment>
<keyword evidence="11 14" id="KW-0464">Manganese</keyword>
<sequence>MLNEFVYCPRLFYYEWVEALWADNADTVHGAHQHRRVDKGPTALPSPTSAEEVPEAIHARSVTLSSEKHGLIARIDLVEVENGAVCPVDYKRGAPRQGDGAPELWDTDRVQLAAQAIILRDNGYRCEEGIVYYCSTRQRVRLPITEELIEETLRLAHQARALAARRQIPPPLFNSPKCPRCSLVGICLPDETWITTRLDITEPPSRPTAIQLSLFPECPSEQQPVPPVRRLVPARDDEKPLYLNTQGLKIGISGGVLQIRDKEDHTQEIRLMDVNQVNVFGNVQLTTQAIQALCQEDIPIAYFSMGGWFYGLTRGHSLKNVFLRRNQFRLADTPWACLKIARALVAGKIQNQRTLLQRNHIEPPAEVLAALKHLAQQARTADSLETLRGIEGQAANLYFAHFAGMLKIDDLWEATGKSRLPFTFHFTHRNRRPPRDPINALLSLAYSLLAKDVTITAWAVGFDPYVGFYHQPRFGRPALALDLMEPFRPIIADSAVLIAINNRMLTPDDFVQVGPSVALKNDARKHFLRAYEQRMDTLATHPLFDYRVSYRRILEIQTRLLARYINGEVPQYSAFVTR</sequence>
<gene>
    <name evidence="14 17" type="primary">cas1</name>
    <name evidence="17" type="ORF">G4L39_03895</name>
</gene>
<dbReference type="EC" id="3.1.-.-" evidence="14"/>
<evidence type="ECO:0000256" key="9">
    <source>
        <dbReference type="ARBA" id="ARBA00023118"/>
    </source>
</evidence>
<evidence type="ECO:0000313" key="18">
    <source>
        <dbReference type="Proteomes" id="UP000477311"/>
    </source>
</evidence>
<comment type="function">
    <text evidence="14">CRISPR (clustered regularly interspaced short palindromic repeat), is an adaptive immune system that provides protection against mobile genetic elements (viruses, transposable elements and conjugative plasmids). CRISPR clusters contain spacers, sequences complementary to antecedent mobile elements, and target invading nucleic acids. CRISPR clusters are transcribed and processed into CRISPR RNA (crRNA). Acts as a dsDNA endonuclease. Involved in the integration of spacer DNA into the CRISPR cassette.</text>
</comment>
<dbReference type="HAMAP" id="MF_01470">
    <property type="entry name" value="Cas1"/>
    <property type="match status" value="1"/>
</dbReference>
<comment type="cofactor">
    <cofactor evidence="14">
        <name>Mg(2+)</name>
        <dbReference type="ChEBI" id="CHEBI:18420"/>
    </cofactor>
    <cofactor evidence="14">
        <name>Mn(2+)</name>
        <dbReference type="ChEBI" id="CHEBI:29035"/>
    </cofactor>
</comment>
<dbReference type="CDD" id="cd09634">
    <property type="entry name" value="Cas1_I-II-III"/>
    <property type="match status" value="1"/>
</dbReference>
<keyword evidence="3 14" id="KW-0255">Endonuclease</keyword>
<feature type="binding site" evidence="14">
    <location>
        <position position="470"/>
    </location>
    <ligand>
        <name>Mn(2+)</name>
        <dbReference type="ChEBI" id="CHEBI:29035"/>
    </ligand>
</feature>
<evidence type="ECO:0000256" key="7">
    <source>
        <dbReference type="ARBA" id="ARBA00023004"/>
    </source>
</evidence>
<reference evidence="17 18" key="1">
    <citation type="submission" date="2020-02" db="EMBL/GenBank/DDBJ databases">
        <title>Draft genome sequence of Limisphaera ngatamarikiensis NGM72.4T, a thermophilic Verrucomicrobia grouped in subdivision 3.</title>
        <authorList>
            <person name="Carere C.R."/>
            <person name="Steen J."/>
            <person name="Hugenholtz P."/>
            <person name="Stott M.B."/>
        </authorList>
    </citation>
    <scope>NUCLEOTIDE SEQUENCE [LARGE SCALE GENOMIC DNA]</scope>
    <source>
        <strain evidence="17 18">NGM72.4</strain>
    </source>
</reference>
<name>A0A6M1RUX4_9BACT</name>
<feature type="region of interest" description="Disordered" evidence="15">
    <location>
        <begin position="32"/>
        <end position="52"/>
    </location>
</feature>
<keyword evidence="18" id="KW-1185">Reference proteome</keyword>
<feature type="binding site" evidence="14">
    <location>
        <position position="485"/>
    </location>
    <ligand>
        <name>Mn(2+)</name>
        <dbReference type="ChEBI" id="CHEBI:29035"/>
    </ligand>
</feature>
<evidence type="ECO:0000256" key="5">
    <source>
        <dbReference type="ARBA" id="ARBA00022839"/>
    </source>
</evidence>
<dbReference type="InterPro" id="IPR022765">
    <property type="entry name" value="Dna2/Cas4_DUF83"/>
</dbReference>
<evidence type="ECO:0000256" key="14">
    <source>
        <dbReference type="HAMAP-Rule" id="MF_01470"/>
    </source>
</evidence>
<keyword evidence="6 14" id="KW-0460">Magnesium</keyword>
<keyword evidence="4 14" id="KW-0378">Hydrolase</keyword>
<evidence type="ECO:0000256" key="1">
    <source>
        <dbReference type="ARBA" id="ARBA00022722"/>
    </source>
</evidence>
<comment type="similarity">
    <text evidence="14">Belongs to the CRISPR-associated endonuclease Cas1 family.</text>
</comment>
<dbReference type="EMBL" id="JAAKYA010000023">
    <property type="protein sequence ID" value="NGO38542.1"/>
    <property type="molecule type" value="Genomic_DNA"/>
</dbReference>
<keyword evidence="7" id="KW-0408">Iron</keyword>
<keyword evidence="5" id="KW-0269">Exonuclease</keyword>
<dbReference type="GO" id="GO:0046872">
    <property type="term" value="F:metal ion binding"/>
    <property type="evidence" value="ECO:0007669"/>
    <property type="project" value="UniProtKB-UniRule"/>
</dbReference>
<feature type="domain" description="DUF83" evidence="16">
    <location>
        <begin position="2"/>
        <end position="188"/>
    </location>
</feature>
<dbReference type="GO" id="GO:0051536">
    <property type="term" value="F:iron-sulfur cluster binding"/>
    <property type="evidence" value="ECO:0007669"/>
    <property type="project" value="UniProtKB-KW"/>
</dbReference>
<keyword evidence="1 14" id="KW-0540">Nuclease</keyword>
<dbReference type="AlphaFoldDB" id="A0A6M1RUX4"/>
<keyword evidence="10 14" id="KW-0238">DNA-binding</keyword>
<dbReference type="PANTHER" id="PTHR34353:SF2">
    <property type="entry name" value="CRISPR-ASSOCIATED ENDONUCLEASE CAS1 1"/>
    <property type="match status" value="1"/>
</dbReference>
<dbReference type="GO" id="GO:0043571">
    <property type="term" value="P:maintenance of CRISPR repeat elements"/>
    <property type="evidence" value="ECO:0007669"/>
    <property type="project" value="UniProtKB-UniRule"/>
</dbReference>
<organism evidence="17 18">
    <name type="scientific">Limisphaera ngatamarikiensis</name>
    <dbReference type="NCBI Taxonomy" id="1324935"/>
    <lineage>
        <taxon>Bacteria</taxon>
        <taxon>Pseudomonadati</taxon>
        <taxon>Verrucomicrobiota</taxon>
        <taxon>Verrucomicrobiia</taxon>
        <taxon>Limisphaerales</taxon>
        <taxon>Limisphaeraceae</taxon>
        <taxon>Limisphaera</taxon>
    </lineage>
</organism>
<evidence type="ECO:0000256" key="11">
    <source>
        <dbReference type="ARBA" id="ARBA00023211"/>
    </source>
</evidence>
<dbReference type="Gene3D" id="3.90.320.10">
    <property type="match status" value="1"/>
</dbReference>
<dbReference type="Gene3D" id="1.20.120.920">
    <property type="entry name" value="CRISPR-associated endonuclease Cas1, C-terminal domain"/>
    <property type="match status" value="1"/>
</dbReference>
<dbReference type="InterPro" id="IPR002729">
    <property type="entry name" value="CRISPR-assoc_Cas1"/>
</dbReference>
<evidence type="ECO:0000256" key="4">
    <source>
        <dbReference type="ARBA" id="ARBA00022801"/>
    </source>
</evidence>
<dbReference type="InterPro" id="IPR042206">
    <property type="entry name" value="CRISPR-assoc_Cas1_C"/>
</dbReference>
<dbReference type="GO" id="GO:0051607">
    <property type="term" value="P:defense response to virus"/>
    <property type="evidence" value="ECO:0007669"/>
    <property type="project" value="UniProtKB-UniRule"/>
</dbReference>
<dbReference type="Proteomes" id="UP000477311">
    <property type="component" value="Unassembled WGS sequence"/>
</dbReference>
<comment type="caution">
    <text evidence="17">The sequence shown here is derived from an EMBL/GenBank/DDBJ whole genome shotgun (WGS) entry which is preliminary data.</text>
</comment>
<evidence type="ECO:0000256" key="2">
    <source>
        <dbReference type="ARBA" id="ARBA00022723"/>
    </source>
</evidence>
<dbReference type="GO" id="GO:0004519">
    <property type="term" value="F:endonuclease activity"/>
    <property type="evidence" value="ECO:0007669"/>
    <property type="project" value="UniProtKB-UniRule"/>
</dbReference>
<comment type="subunit">
    <text evidence="13 14">Homodimer, forms a heterotetramer with a Cas2 homodimer.</text>
</comment>
<feature type="binding site" evidence="14">
    <location>
        <position position="391"/>
    </location>
    <ligand>
        <name>Mn(2+)</name>
        <dbReference type="ChEBI" id="CHEBI:29035"/>
    </ligand>
</feature>
<dbReference type="InterPro" id="IPR013343">
    <property type="entry name" value="CRISPR-assoc_prot_Cas4"/>
</dbReference>
<evidence type="ECO:0000256" key="8">
    <source>
        <dbReference type="ARBA" id="ARBA00023014"/>
    </source>
</evidence>
<dbReference type="PANTHER" id="PTHR34353">
    <property type="entry name" value="CRISPR-ASSOCIATED ENDONUCLEASE CAS1 1"/>
    <property type="match status" value="1"/>
</dbReference>
<protein>
    <recommendedName>
        <fullName evidence="14">CRISPR-associated endonuclease Cas1</fullName>
        <ecNumber evidence="14">3.1.-.-</ecNumber>
    </recommendedName>
</protein>
<proteinExistence type="inferred from homology"/>
<dbReference type="Pfam" id="PF01867">
    <property type="entry name" value="Cas_Cas1"/>
    <property type="match status" value="1"/>
</dbReference>
<dbReference type="InterPro" id="IPR042211">
    <property type="entry name" value="CRISPR-assoc_Cas1_N"/>
</dbReference>
<keyword evidence="2 14" id="KW-0479">Metal-binding</keyword>
<accession>A0A6M1RUX4</accession>
<keyword evidence="9 14" id="KW-0051">Antiviral defense</keyword>
<dbReference type="Pfam" id="PF01930">
    <property type="entry name" value="Cas_Cas4"/>
    <property type="match status" value="1"/>
</dbReference>
<evidence type="ECO:0000256" key="3">
    <source>
        <dbReference type="ARBA" id="ARBA00022759"/>
    </source>
</evidence>
<evidence type="ECO:0000256" key="13">
    <source>
        <dbReference type="ARBA" id="ARBA00038592"/>
    </source>
</evidence>
<dbReference type="GO" id="GO:0004527">
    <property type="term" value="F:exonuclease activity"/>
    <property type="evidence" value="ECO:0007669"/>
    <property type="project" value="UniProtKB-KW"/>
</dbReference>
<evidence type="ECO:0000259" key="16">
    <source>
        <dbReference type="Pfam" id="PF01930"/>
    </source>
</evidence>
<dbReference type="NCBIfam" id="TIGR00372">
    <property type="entry name" value="cas4"/>
    <property type="match status" value="1"/>
</dbReference>
<evidence type="ECO:0000256" key="10">
    <source>
        <dbReference type="ARBA" id="ARBA00023125"/>
    </source>
</evidence>
<dbReference type="GO" id="GO:0003677">
    <property type="term" value="F:DNA binding"/>
    <property type="evidence" value="ECO:0007669"/>
    <property type="project" value="UniProtKB-KW"/>
</dbReference>
<keyword evidence="8" id="KW-0411">Iron-sulfur</keyword>
<evidence type="ECO:0000313" key="17">
    <source>
        <dbReference type="EMBL" id="NGO38542.1"/>
    </source>
</evidence>
<dbReference type="InterPro" id="IPR011604">
    <property type="entry name" value="PDDEXK-like_dom_sf"/>
</dbReference>